<dbReference type="Pfam" id="PF07044">
    <property type="entry name" value="DUF1329"/>
    <property type="match status" value="1"/>
</dbReference>
<evidence type="ECO:0000256" key="1">
    <source>
        <dbReference type="SAM" id="SignalP"/>
    </source>
</evidence>
<evidence type="ECO:0000313" key="3">
    <source>
        <dbReference type="Proteomes" id="UP001163739"/>
    </source>
</evidence>
<gene>
    <name evidence="2" type="ORF">NKI27_12705</name>
</gene>
<protein>
    <submittedName>
        <fullName evidence="2">DUF1329 domain-containing protein</fullName>
    </submittedName>
</protein>
<dbReference type="RefSeq" id="WP_265046420.1">
    <property type="nucleotide sequence ID" value="NZ_CP100390.1"/>
</dbReference>
<keyword evidence="1" id="KW-0732">Signal</keyword>
<dbReference type="Gene3D" id="2.50.20.10">
    <property type="entry name" value="Lipoprotein localisation LolA/LolB/LppX"/>
    <property type="match status" value="1"/>
</dbReference>
<dbReference type="InterPro" id="IPR010752">
    <property type="entry name" value="DUF1329"/>
</dbReference>
<keyword evidence="3" id="KW-1185">Reference proteome</keyword>
<proteinExistence type="predicted"/>
<reference evidence="2" key="1">
    <citation type="submission" date="2022-06" db="EMBL/GenBank/DDBJ databases">
        <title>Alkalimarinus sp. nov., isolated from gut of a Alitta virens.</title>
        <authorList>
            <person name="Yang A.I."/>
            <person name="Shin N.-R."/>
        </authorList>
    </citation>
    <scope>NUCLEOTIDE SEQUENCE</scope>
    <source>
        <strain evidence="2">A2M4</strain>
    </source>
</reference>
<sequence length="445" mass="51269">MHNQRAFIIALALMLYSSFAYSTESSGKTPLAALGLTPLGAEAGGNATGVIPAWNKSDILTRQQLAAIANEQPLFYIAKDNLNNYKDNLSLGQQALIKAYPDSFKMPIYKTYRTHHVPEYVYQATQKNYLSARLIDDGNGITDVWQGVPFPVPQNALEALWNHLVAWRGVHMKANVSEVLVQANGHYQEILSKGEIASPYYAPDRGIFSEKHVKTYYLTRTVSPPSMAGGGLLIYDTLNQRLNPRKSWFYDAQQRRVKRIPVLAYDTPNPNSEMVRVVDEVDLFNGLPDRYDWELLGKQEVYIPYNNELLVDIGIEALSTKHHINLDRTRYELHRVWVLEAKLKERENHIYGRRRLYLDEDSWLTLITEQYDKSDKLWRVSLSYTKFFPQMPGIWKVADTYHDLKSGQHFTQSWKELENSPVEFFGELPSKRYFSPSSLRQSSHR</sequence>
<feature type="chain" id="PRO_5046289548" evidence="1">
    <location>
        <begin position="23"/>
        <end position="445"/>
    </location>
</feature>
<organism evidence="2 3">
    <name type="scientific">Alkalimarinus alittae</name>
    <dbReference type="NCBI Taxonomy" id="2961619"/>
    <lineage>
        <taxon>Bacteria</taxon>
        <taxon>Pseudomonadati</taxon>
        <taxon>Pseudomonadota</taxon>
        <taxon>Gammaproteobacteria</taxon>
        <taxon>Alteromonadales</taxon>
        <taxon>Alteromonadaceae</taxon>
        <taxon>Alkalimarinus</taxon>
    </lineage>
</organism>
<dbReference type="EMBL" id="CP100390">
    <property type="protein sequence ID" value="UZE94928.1"/>
    <property type="molecule type" value="Genomic_DNA"/>
</dbReference>
<feature type="signal peptide" evidence="1">
    <location>
        <begin position="1"/>
        <end position="22"/>
    </location>
</feature>
<dbReference type="Proteomes" id="UP001163739">
    <property type="component" value="Chromosome"/>
</dbReference>
<dbReference type="CDD" id="cd16329">
    <property type="entry name" value="LolA_like"/>
    <property type="match status" value="1"/>
</dbReference>
<accession>A0ABY6MYN0</accession>
<name>A0ABY6MYN0_9ALTE</name>
<evidence type="ECO:0000313" key="2">
    <source>
        <dbReference type="EMBL" id="UZE94928.1"/>
    </source>
</evidence>